<dbReference type="InterPro" id="IPR013507">
    <property type="entry name" value="DNA_mismatch_S5_2-like"/>
</dbReference>
<feature type="compositionally biased region" description="Low complexity" evidence="9">
    <location>
        <begin position="469"/>
        <end position="481"/>
    </location>
</feature>
<dbReference type="InterPro" id="IPR001452">
    <property type="entry name" value="SH3_domain"/>
</dbReference>
<organism evidence="11 12">
    <name type="scientific">Pelagomonas calceolata</name>
    <dbReference type="NCBI Taxonomy" id="35677"/>
    <lineage>
        <taxon>Eukaryota</taxon>
        <taxon>Sar</taxon>
        <taxon>Stramenopiles</taxon>
        <taxon>Ochrophyta</taxon>
        <taxon>Pelagophyceae</taxon>
        <taxon>Pelagomonadales</taxon>
        <taxon>Pelagomonadaceae</taxon>
        <taxon>Pelagomonas</taxon>
    </lineage>
</organism>
<dbReference type="FunFam" id="3.30.565.10:FF:000003">
    <property type="entry name" value="DNA mismatch repair endonuclease MutL"/>
    <property type="match status" value="1"/>
</dbReference>
<dbReference type="SUPFAM" id="SSF54211">
    <property type="entry name" value="Ribosomal protein S5 domain 2-like"/>
    <property type="match status" value="1"/>
</dbReference>
<evidence type="ECO:0000256" key="6">
    <source>
        <dbReference type="ARBA" id="ARBA00023204"/>
    </source>
</evidence>
<dbReference type="InterPro" id="IPR014762">
    <property type="entry name" value="DNA_mismatch_repair_CS"/>
</dbReference>
<dbReference type="InterPro" id="IPR036890">
    <property type="entry name" value="HATPase_C_sf"/>
</dbReference>
<dbReference type="Pfam" id="PF01119">
    <property type="entry name" value="DNA_mis_repair"/>
    <property type="match status" value="1"/>
</dbReference>
<dbReference type="OrthoDB" id="10254304at2759"/>
<dbReference type="SMART" id="SM00326">
    <property type="entry name" value="SH3"/>
    <property type="match status" value="1"/>
</dbReference>
<dbReference type="GO" id="GO:0016887">
    <property type="term" value="F:ATP hydrolysis activity"/>
    <property type="evidence" value="ECO:0007669"/>
    <property type="project" value="InterPro"/>
</dbReference>
<feature type="compositionally biased region" description="Acidic residues" evidence="9">
    <location>
        <begin position="18"/>
        <end position="33"/>
    </location>
</feature>
<feature type="compositionally biased region" description="Acidic residues" evidence="9">
    <location>
        <begin position="671"/>
        <end position="681"/>
    </location>
</feature>
<dbReference type="InterPro" id="IPR036028">
    <property type="entry name" value="SH3-like_dom_sf"/>
</dbReference>
<keyword evidence="6" id="KW-0234">DNA repair</keyword>
<dbReference type="PANTHER" id="PTHR10073:SF12">
    <property type="entry name" value="DNA MISMATCH REPAIR PROTEIN MLH1"/>
    <property type="match status" value="1"/>
</dbReference>
<dbReference type="AlphaFoldDB" id="A0A8J2T0P4"/>
<dbReference type="InterPro" id="IPR032189">
    <property type="entry name" value="Mlh1_C"/>
</dbReference>
<keyword evidence="12" id="KW-1185">Reference proteome</keyword>
<dbReference type="NCBIfam" id="TIGR00585">
    <property type="entry name" value="mutl"/>
    <property type="match status" value="1"/>
</dbReference>
<feature type="compositionally biased region" description="Pro residues" evidence="9">
    <location>
        <begin position="573"/>
        <end position="589"/>
    </location>
</feature>
<comment type="caution">
    <text evidence="11">The sequence shown here is derived from an EMBL/GenBank/DDBJ whole genome shotgun (WGS) entry which is preliminary data.</text>
</comment>
<evidence type="ECO:0000256" key="4">
    <source>
        <dbReference type="ARBA" id="ARBA00022443"/>
    </source>
</evidence>
<evidence type="ECO:0000313" key="11">
    <source>
        <dbReference type="EMBL" id="CAH0377160.1"/>
    </source>
</evidence>
<keyword evidence="7" id="KW-0539">Nucleus</keyword>
<keyword evidence="4 8" id="KW-0728">SH3 domain</keyword>
<keyword evidence="5" id="KW-0227">DNA damage</keyword>
<dbReference type="PANTHER" id="PTHR10073">
    <property type="entry name" value="DNA MISMATCH REPAIR PROTEIN MLH, PMS, MUTL"/>
    <property type="match status" value="1"/>
</dbReference>
<evidence type="ECO:0000256" key="1">
    <source>
        <dbReference type="ARBA" id="ARBA00004123"/>
    </source>
</evidence>
<dbReference type="GO" id="GO:0032389">
    <property type="term" value="C:MutLalpha complex"/>
    <property type="evidence" value="ECO:0007669"/>
    <property type="project" value="TreeGrafter"/>
</dbReference>
<dbReference type="GO" id="GO:0005524">
    <property type="term" value="F:ATP binding"/>
    <property type="evidence" value="ECO:0007669"/>
    <property type="project" value="InterPro"/>
</dbReference>
<dbReference type="InterPro" id="IPR014721">
    <property type="entry name" value="Ribsml_uS5_D2-typ_fold_subgr"/>
</dbReference>
<dbReference type="Pfam" id="PF13589">
    <property type="entry name" value="HATPase_c_3"/>
    <property type="match status" value="1"/>
</dbReference>
<reference evidence="11" key="1">
    <citation type="submission" date="2021-11" db="EMBL/GenBank/DDBJ databases">
        <authorList>
            <consortium name="Genoscope - CEA"/>
            <person name="William W."/>
        </authorList>
    </citation>
    <scope>NUCLEOTIDE SEQUENCE</scope>
</reference>
<evidence type="ECO:0000313" key="12">
    <source>
        <dbReference type="Proteomes" id="UP000789595"/>
    </source>
</evidence>
<dbReference type="Gene3D" id="3.30.565.10">
    <property type="entry name" value="Histidine kinase-like ATPase, C-terminal domain"/>
    <property type="match status" value="1"/>
</dbReference>
<feature type="region of interest" description="Disordered" evidence="9">
    <location>
        <begin position="524"/>
        <end position="620"/>
    </location>
</feature>
<comment type="similarity">
    <text evidence="3">Belongs to the DNA mismatch repair MutL/HexB family.</text>
</comment>
<evidence type="ECO:0000256" key="9">
    <source>
        <dbReference type="SAM" id="MobiDB-lite"/>
    </source>
</evidence>
<dbReference type="GO" id="GO:0140664">
    <property type="term" value="F:ATP-dependent DNA damage sensor activity"/>
    <property type="evidence" value="ECO:0007669"/>
    <property type="project" value="InterPro"/>
</dbReference>
<dbReference type="PROSITE" id="PS50002">
    <property type="entry name" value="SH3"/>
    <property type="match status" value="1"/>
</dbReference>
<accession>A0A8J2T0P4</accession>
<evidence type="ECO:0000256" key="7">
    <source>
        <dbReference type="ARBA" id="ARBA00023242"/>
    </source>
</evidence>
<evidence type="ECO:0000256" key="8">
    <source>
        <dbReference type="PROSITE-ProRule" id="PRU00192"/>
    </source>
</evidence>
<dbReference type="EMBL" id="CAKKNE010000005">
    <property type="protein sequence ID" value="CAH0377160.1"/>
    <property type="molecule type" value="Genomic_DNA"/>
</dbReference>
<dbReference type="GO" id="GO:0030983">
    <property type="term" value="F:mismatched DNA binding"/>
    <property type="evidence" value="ECO:0007669"/>
    <property type="project" value="InterPro"/>
</dbReference>
<evidence type="ECO:0000256" key="2">
    <source>
        <dbReference type="ARBA" id="ARBA00004474"/>
    </source>
</evidence>
<dbReference type="InterPro" id="IPR038973">
    <property type="entry name" value="MutL/Mlh/Pms-like"/>
</dbReference>
<evidence type="ECO:0000256" key="5">
    <source>
        <dbReference type="ARBA" id="ARBA00022763"/>
    </source>
</evidence>
<name>A0A8J2T0P4_9STRA</name>
<dbReference type="Gene3D" id="3.30.230.10">
    <property type="match status" value="1"/>
</dbReference>
<dbReference type="CDD" id="cd16926">
    <property type="entry name" value="HATPase_MutL-MLH-PMS-like"/>
    <property type="match status" value="1"/>
</dbReference>
<dbReference type="Proteomes" id="UP000789595">
    <property type="component" value="Unassembled WGS sequence"/>
</dbReference>
<dbReference type="Pfam" id="PF16413">
    <property type="entry name" value="Mlh1_C"/>
    <property type="match status" value="1"/>
</dbReference>
<dbReference type="InterPro" id="IPR002099">
    <property type="entry name" value="MutL/Mlh/PMS"/>
</dbReference>
<dbReference type="Gene3D" id="2.30.30.40">
    <property type="entry name" value="SH3 Domains"/>
    <property type="match status" value="1"/>
</dbReference>
<dbReference type="GO" id="GO:0006298">
    <property type="term" value="P:mismatch repair"/>
    <property type="evidence" value="ECO:0007669"/>
    <property type="project" value="InterPro"/>
</dbReference>
<feature type="compositionally biased region" description="Polar residues" evidence="9">
    <location>
        <begin position="488"/>
        <end position="504"/>
    </location>
</feature>
<protein>
    <recommendedName>
        <fullName evidence="10">SH3 domain-containing protein</fullName>
    </recommendedName>
</protein>
<feature type="region of interest" description="Disordered" evidence="9">
    <location>
        <begin position="454"/>
        <end position="507"/>
    </location>
</feature>
<dbReference type="SUPFAM" id="SSF50044">
    <property type="entry name" value="SH3-domain"/>
    <property type="match status" value="1"/>
</dbReference>
<evidence type="ECO:0000259" key="10">
    <source>
        <dbReference type="PROSITE" id="PS50002"/>
    </source>
</evidence>
<feature type="compositionally biased region" description="Basic and acidic residues" evidence="9">
    <location>
        <begin position="536"/>
        <end position="550"/>
    </location>
</feature>
<dbReference type="SMART" id="SM01340">
    <property type="entry name" value="DNA_mis_repair"/>
    <property type="match status" value="1"/>
</dbReference>
<comment type="subcellular location">
    <subcellularLocation>
        <location evidence="1">Nucleus</location>
    </subcellularLocation>
    <subcellularLocation>
        <location evidence="2">Plastid</location>
    </subcellularLocation>
</comment>
<gene>
    <name evidence="11" type="ORF">PECAL_5P17290</name>
</gene>
<dbReference type="PROSITE" id="PS00058">
    <property type="entry name" value="DNA_MISMATCH_REPAIR_1"/>
    <property type="match status" value="1"/>
</dbReference>
<sequence>MPTLRRRKAKEQDKENTDDAMVDDDDEEEEYDDGDHASDADFEGSPAKKKPKDDEELPQAPPLMDGGAARPQAPVDGGAARCGANVDVGDGCGVPQEDASMEPKDILRLDPLVVNQIAAGEVVTKPPNALKELLENALDAGASTISVEVEGGGLDRLRICDDGCGIKQSDLPLLCERHATSKLQKFEDLVDIETFGFRGEALASVSYVAKVHVTTKVRGDECAYKQSFRDGAPLGKPKACAAPDGTTITVEDMFHNFQIRRKILRGQVSEQYHQMVRVCGAYAVHYASKAISCRKAGHGSDLVTTGGTTLEALTAVHGSTTSSNLCELKCGQEGTDEKPLHFSLTGYVSKRCVETTRGTPQNKKDRFTLFINDRLVESTAIKRCVDEVYANRPDHVASTTSKPFAYLSLKVPGSHVDVNVHPTKKEVHFLYEAELCQALQRALEPLAAKHADTRTLAQLSDKPSRRKSSSQSQLSQPSSQQPRGAFHSESQPSQKRTTNTQPSQRPEKMIRADYRDQQIDSFFPASQKTPAPPPKAVREANRVTDASREDSPEDWFASQDDSEAPADSATQDGPPPPPPPDPTPPPETPPSQEAAAPSRDGDAAMAPARPPPERATARYAFEPLKAHQLELRANDNLEVWVTDESWWLARNARSGEEGRVPSGHVQLGAWNEDESDADMADDAPTARAMAPSPDDDEATARAMAPSPDDDEATARAMAPSQDDDEPTARARQNLHNALKQPSQQDVTHSQPTNLQGDRCKLCGSLKASQSLAETPGAFAASRDAREALIDDDKKCPECGSVKADAVLLPPPPRPRKFELKHTQCEYDSIKEMLEELRARRPRVASAEALRTHVYVGNVDAHRSLIQHGTKLSMVNHLLLSRELFSQLALRQFGEVDYLEFDPSYPVVDLIAAHLEACEADTIDDAKAASQDALEKLRAKASMLKEYFGIGIDDGGMLTHLPVLLEGHTPYPGAIPGFLWRLATETEWRYERRCFEDVINHLGVCYAQLPSHEVVQDDFRELVLEDDAKETLEKVIFPALKQLLLPPAGLDDDACIDTLTTLERLYRQFERC</sequence>
<dbReference type="InterPro" id="IPR020568">
    <property type="entry name" value="Ribosomal_Su5_D2-typ_SF"/>
</dbReference>
<feature type="region of interest" description="Disordered" evidence="9">
    <location>
        <begin position="1"/>
        <end position="82"/>
    </location>
</feature>
<proteinExistence type="inferred from homology"/>
<evidence type="ECO:0000256" key="3">
    <source>
        <dbReference type="ARBA" id="ARBA00006082"/>
    </source>
</evidence>
<feature type="region of interest" description="Disordered" evidence="9">
    <location>
        <begin position="652"/>
        <end position="728"/>
    </location>
</feature>
<dbReference type="SUPFAM" id="SSF55874">
    <property type="entry name" value="ATPase domain of HSP90 chaperone/DNA topoisomerase II/histidine kinase"/>
    <property type="match status" value="1"/>
</dbReference>
<dbReference type="GO" id="GO:0009536">
    <property type="term" value="C:plastid"/>
    <property type="evidence" value="ECO:0007669"/>
    <property type="project" value="UniProtKB-SubCell"/>
</dbReference>
<dbReference type="Pfam" id="PF00018">
    <property type="entry name" value="SH3_1"/>
    <property type="match status" value="1"/>
</dbReference>
<feature type="domain" description="SH3" evidence="10">
    <location>
        <begin position="610"/>
        <end position="670"/>
    </location>
</feature>